<comment type="caution">
    <text evidence="2">The sequence shown here is derived from an EMBL/GenBank/DDBJ whole genome shotgun (WGS) entry which is preliminary data.</text>
</comment>
<reference evidence="2" key="2">
    <citation type="submission" date="2023-06" db="EMBL/GenBank/DDBJ databases">
        <authorList>
            <consortium name="Lawrence Berkeley National Laboratory"/>
            <person name="Haridas S."/>
            <person name="Hensen N."/>
            <person name="Bonometti L."/>
            <person name="Westerberg I."/>
            <person name="Brannstrom I.O."/>
            <person name="Guillou S."/>
            <person name="Cros-Aarteil S."/>
            <person name="Calhoun S."/>
            <person name="Kuo A."/>
            <person name="Mondo S."/>
            <person name="Pangilinan J."/>
            <person name="Riley R."/>
            <person name="Labutti K."/>
            <person name="Andreopoulos B."/>
            <person name="Lipzen A."/>
            <person name="Chen C."/>
            <person name="Yanf M."/>
            <person name="Daum C."/>
            <person name="Ng V."/>
            <person name="Clum A."/>
            <person name="Steindorff A."/>
            <person name="Ohm R."/>
            <person name="Martin F."/>
            <person name="Silar P."/>
            <person name="Natvig D."/>
            <person name="Lalanne C."/>
            <person name="Gautier V."/>
            <person name="Ament-Velasquez S.L."/>
            <person name="Kruys A."/>
            <person name="Hutchinson M.I."/>
            <person name="Powell A.J."/>
            <person name="Barry K."/>
            <person name="Miller A.N."/>
            <person name="Grigoriev I.V."/>
            <person name="Debuchy R."/>
            <person name="Gladieux P."/>
            <person name="Thoren M.H."/>
            <person name="Johannesson H."/>
        </authorList>
    </citation>
    <scope>NUCLEOTIDE SEQUENCE</scope>
    <source>
        <strain evidence="2">CBS 560.94</strain>
    </source>
</reference>
<sequence>MSALTYLLHLPAFPSILACHNHGGWLATHCRRSRQRLCRRVDWLRELHARAAKQGDGGR</sequence>
<protein>
    <submittedName>
        <fullName evidence="2">Uncharacterized protein</fullName>
    </submittedName>
</protein>
<name>A0AAE0MPK2_9PEZI</name>
<dbReference type="Proteomes" id="UP001278500">
    <property type="component" value="Unassembled WGS sequence"/>
</dbReference>
<proteinExistence type="predicted"/>
<evidence type="ECO:0000313" key="3">
    <source>
        <dbReference type="Proteomes" id="UP001278500"/>
    </source>
</evidence>
<dbReference type="EMBL" id="JAUEPP010000007">
    <property type="protein sequence ID" value="KAK3339424.1"/>
    <property type="molecule type" value="Genomic_DNA"/>
</dbReference>
<feature type="chain" id="PRO_5042071943" evidence="1">
    <location>
        <begin position="19"/>
        <end position="59"/>
    </location>
</feature>
<dbReference type="GeneID" id="87864518"/>
<evidence type="ECO:0000313" key="2">
    <source>
        <dbReference type="EMBL" id="KAK3339424.1"/>
    </source>
</evidence>
<accession>A0AAE0MPK2</accession>
<keyword evidence="3" id="KW-1185">Reference proteome</keyword>
<evidence type="ECO:0000256" key="1">
    <source>
        <dbReference type="SAM" id="SignalP"/>
    </source>
</evidence>
<feature type="signal peptide" evidence="1">
    <location>
        <begin position="1"/>
        <end position="18"/>
    </location>
</feature>
<dbReference type="AlphaFoldDB" id="A0AAE0MPK2"/>
<organism evidence="2 3">
    <name type="scientific">Neurospora tetraspora</name>
    <dbReference type="NCBI Taxonomy" id="94610"/>
    <lineage>
        <taxon>Eukaryota</taxon>
        <taxon>Fungi</taxon>
        <taxon>Dikarya</taxon>
        <taxon>Ascomycota</taxon>
        <taxon>Pezizomycotina</taxon>
        <taxon>Sordariomycetes</taxon>
        <taxon>Sordariomycetidae</taxon>
        <taxon>Sordariales</taxon>
        <taxon>Sordariaceae</taxon>
        <taxon>Neurospora</taxon>
    </lineage>
</organism>
<keyword evidence="1" id="KW-0732">Signal</keyword>
<gene>
    <name evidence="2" type="ORF">B0H65DRAFT_476460</name>
</gene>
<reference evidence="2" key="1">
    <citation type="journal article" date="2023" name="Mol. Phylogenet. Evol.">
        <title>Genome-scale phylogeny and comparative genomics of the fungal order Sordariales.</title>
        <authorList>
            <person name="Hensen N."/>
            <person name="Bonometti L."/>
            <person name="Westerberg I."/>
            <person name="Brannstrom I.O."/>
            <person name="Guillou S."/>
            <person name="Cros-Aarteil S."/>
            <person name="Calhoun S."/>
            <person name="Haridas S."/>
            <person name="Kuo A."/>
            <person name="Mondo S."/>
            <person name="Pangilinan J."/>
            <person name="Riley R."/>
            <person name="LaButti K."/>
            <person name="Andreopoulos B."/>
            <person name="Lipzen A."/>
            <person name="Chen C."/>
            <person name="Yan M."/>
            <person name="Daum C."/>
            <person name="Ng V."/>
            <person name="Clum A."/>
            <person name="Steindorff A."/>
            <person name="Ohm R.A."/>
            <person name="Martin F."/>
            <person name="Silar P."/>
            <person name="Natvig D.O."/>
            <person name="Lalanne C."/>
            <person name="Gautier V."/>
            <person name="Ament-Velasquez S.L."/>
            <person name="Kruys A."/>
            <person name="Hutchinson M.I."/>
            <person name="Powell A.J."/>
            <person name="Barry K."/>
            <person name="Miller A.N."/>
            <person name="Grigoriev I.V."/>
            <person name="Debuchy R."/>
            <person name="Gladieux P."/>
            <person name="Hiltunen Thoren M."/>
            <person name="Johannesson H."/>
        </authorList>
    </citation>
    <scope>NUCLEOTIDE SEQUENCE</scope>
    <source>
        <strain evidence="2">CBS 560.94</strain>
    </source>
</reference>
<dbReference type="RefSeq" id="XP_062678784.1">
    <property type="nucleotide sequence ID" value="XM_062827364.1"/>
</dbReference>